<comment type="caution">
    <text evidence="1">The sequence shown here is derived from an EMBL/GenBank/DDBJ whole genome shotgun (WGS) entry which is preliminary data.</text>
</comment>
<dbReference type="AlphaFoldDB" id="A0AAN9JD63"/>
<organism evidence="1 2">
    <name type="scientific">Clitoria ternatea</name>
    <name type="common">Butterfly pea</name>
    <dbReference type="NCBI Taxonomy" id="43366"/>
    <lineage>
        <taxon>Eukaryota</taxon>
        <taxon>Viridiplantae</taxon>
        <taxon>Streptophyta</taxon>
        <taxon>Embryophyta</taxon>
        <taxon>Tracheophyta</taxon>
        <taxon>Spermatophyta</taxon>
        <taxon>Magnoliopsida</taxon>
        <taxon>eudicotyledons</taxon>
        <taxon>Gunneridae</taxon>
        <taxon>Pentapetalae</taxon>
        <taxon>rosids</taxon>
        <taxon>fabids</taxon>
        <taxon>Fabales</taxon>
        <taxon>Fabaceae</taxon>
        <taxon>Papilionoideae</taxon>
        <taxon>50 kb inversion clade</taxon>
        <taxon>NPAAA clade</taxon>
        <taxon>indigoferoid/millettioid clade</taxon>
        <taxon>Phaseoleae</taxon>
        <taxon>Clitoria</taxon>
    </lineage>
</organism>
<evidence type="ECO:0000313" key="1">
    <source>
        <dbReference type="EMBL" id="KAK7295134.1"/>
    </source>
</evidence>
<dbReference type="Proteomes" id="UP001359559">
    <property type="component" value="Unassembled WGS sequence"/>
</dbReference>
<name>A0AAN9JD63_CLITE</name>
<sequence>MSTQDLKKAYQSGMGVNWGWVLCCPHPHHICHSHNLRLCTTLKDIEVARVSFEGAQRELAMKAIEVSKMQDVLKLAKQSVLEAEFKSPGVIKSAGCGRNWSSFHVFLLEVAVDNYNNPIIETILSLSLSLSLLQIHSLFSHSLFLPRDPSLHNHIKISISALFRAIDSLNNLRSA</sequence>
<reference evidence="1 2" key="1">
    <citation type="submission" date="2024-01" db="EMBL/GenBank/DDBJ databases">
        <title>The genomes of 5 underutilized Papilionoideae crops provide insights into root nodulation and disease resistance.</title>
        <authorList>
            <person name="Yuan L."/>
        </authorList>
    </citation>
    <scope>NUCLEOTIDE SEQUENCE [LARGE SCALE GENOMIC DNA]</scope>
    <source>
        <strain evidence="1">LY-2023</strain>
        <tissue evidence="1">Leaf</tissue>
    </source>
</reference>
<gene>
    <name evidence="1" type="ORF">RJT34_18038</name>
</gene>
<accession>A0AAN9JD63</accession>
<dbReference type="EMBL" id="JAYKXN010000004">
    <property type="protein sequence ID" value="KAK7295134.1"/>
    <property type="molecule type" value="Genomic_DNA"/>
</dbReference>
<proteinExistence type="predicted"/>
<protein>
    <submittedName>
        <fullName evidence="1">Uncharacterized protein</fullName>
    </submittedName>
</protein>
<keyword evidence="2" id="KW-1185">Reference proteome</keyword>
<evidence type="ECO:0000313" key="2">
    <source>
        <dbReference type="Proteomes" id="UP001359559"/>
    </source>
</evidence>